<dbReference type="Pfam" id="PF17766">
    <property type="entry name" value="fn3_6"/>
    <property type="match status" value="1"/>
</dbReference>
<dbReference type="Gene3D" id="3.40.50.200">
    <property type="entry name" value="Peptidase S8/S53 domain"/>
    <property type="match status" value="1"/>
</dbReference>
<dbReference type="SUPFAM" id="SSF52743">
    <property type="entry name" value="Subtilisin-like"/>
    <property type="match status" value="1"/>
</dbReference>
<feature type="domain" description="Subtilisin-like protease fibronectin type-III" evidence="11">
    <location>
        <begin position="704"/>
        <end position="799"/>
    </location>
</feature>
<protein>
    <recommendedName>
        <fullName evidence="14">Serine protease</fullName>
    </recommendedName>
</protein>
<organism evidence="12 13">
    <name type="scientific">Knoellia sinensis KCTC 19936</name>
    <dbReference type="NCBI Taxonomy" id="1385520"/>
    <lineage>
        <taxon>Bacteria</taxon>
        <taxon>Bacillati</taxon>
        <taxon>Actinomycetota</taxon>
        <taxon>Actinomycetes</taxon>
        <taxon>Micrococcales</taxon>
        <taxon>Intrasporangiaceae</taxon>
        <taxon>Knoellia</taxon>
    </lineage>
</organism>
<dbReference type="FunFam" id="3.50.30.30:FF:000005">
    <property type="entry name" value="subtilisin-like protease SBT1.5"/>
    <property type="match status" value="1"/>
</dbReference>
<evidence type="ECO:0000256" key="4">
    <source>
        <dbReference type="ARBA" id="ARBA00022825"/>
    </source>
</evidence>
<dbReference type="Gene3D" id="3.30.70.80">
    <property type="entry name" value="Peptidase S8 propeptide/proteinase inhibitor I9"/>
    <property type="match status" value="1"/>
</dbReference>
<dbReference type="InterPro" id="IPR041469">
    <property type="entry name" value="Subtilisin-like_FN3"/>
</dbReference>
<sequence length="1008" mass="103204">MAATGAVAAAILPLASLAPTAQAAAGARAAGDKVAQPAAKPIEKSKTGSYIVLMEADPLARSVKQQDLNKAPANTKRKALKATHDRALKGARISTKARTTDFSNTLNGFAVRTDLKGAERLAKQAGVAAVMPDEMRQPQAIAADVARGKANPRALNALNDYLGLSGKRKAYASGLKGDGVLVGVIDTGIWPEQPMLADDGTFPAKPTFDETERSSCDFGNTAHKADDAPFTCNNKLVGARQFLDTYKANTGLTADEFDSARDESGHGTHTATTAAGNANVQSEIFGVKKDVVSGIAPRAQVIAYKALGDQGGYTSDLSAAIDQAVADGVDVINYSIGGGARVVSADTIAFLIAANVGVFSAVSAGNSGPGPKTVGGPSNVPWVTSVGATTFPRNYAGSIRLANGKVFKGTSVTKGTGVVPVIDGARAGLAGKANPGFCVEGSLDPAKVKGKIVLCERGFNGRVAKSSEVLRAGGAGMVLFNAVDVDTMFSDTFFVPTVMMDKTPGEEIRAWVNSQASPTAQLKNDGINTLGHYSPTVTYFSSRGETVPNGDIIKPDISAPGAQIMAGNTPSPVPGSQPAGQLWQAIAGTSMSSPVVAGMYALLKQANPDWSAAAAKSALMTSASQVARSNDRVSPATPFDTGSGFADLGRPANRGTAFQPGLVYDARFDDYRGFLCAEAPEAYSDPDTMCADLEAAGYPTTAANLNYASIGMEAVPGVQTVKRKVTNVSDSTIRVTANVQAPSGYSVSVSPSTLAVPPRGGTASFEVTVRNTGAAVGEWKFGSLTWIGSGYEVRSPIAVKGAAIAAPASVTGTGTSGTATVPVTVGQPGQYTATAHGLVGTTHNNVTIAQDPDQTYPSPDDGAGVVQVPFSLSGVDHARWKLQVPGDVDLDLYLRGPHGQIIAASTNGATDEQIDLDRPANGNYTMVVHGWAVGSTPMDVDLQSWLVPTTTGGSLSVTSGSPTTATPGTKVDVGLGWSGLAAGDTYLGTVSHAIGGTRVASTAVEVTS</sequence>
<feature type="signal peptide" evidence="7">
    <location>
        <begin position="1"/>
        <end position="23"/>
    </location>
</feature>
<evidence type="ECO:0000313" key="12">
    <source>
        <dbReference type="EMBL" id="KGN31735.1"/>
    </source>
</evidence>
<evidence type="ECO:0000259" key="10">
    <source>
        <dbReference type="Pfam" id="PF05922"/>
    </source>
</evidence>
<dbReference type="InterPro" id="IPR023828">
    <property type="entry name" value="Peptidase_S8_Ser-AS"/>
</dbReference>
<comment type="caution">
    <text evidence="12">The sequence shown here is derived from an EMBL/GenBank/DDBJ whole genome shotgun (WGS) entry which is preliminary data.</text>
</comment>
<dbReference type="PROSITE" id="PS00138">
    <property type="entry name" value="SUBTILASE_SER"/>
    <property type="match status" value="1"/>
</dbReference>
<evidence type="ECO:0000256" key="6">
    <source>
        <dbReference type="PROSITE-ProRule" id="PRU01240"/>
    </source>
</evidence>
<evidence type="ECO:0000256" key="7">
    <source>
        <dbReference type="SAM" id="SignalP"/>
    </source>
</evidence>
<evidence type="ECO:0008006" key="14">
    <source>
        <dbReference type="Google" id="ProtNLM"/>
    </source>
</evidence>
<proteinExistence type="inferred from homology"/>
<accession>A0A0A0J2V6</accession>
<keyword evidence="3 6" id="KW-0378">Hydrolase</keyword>
<reference evidence="12 13" key="1">
    <citation type="submission" date="2013-08" db="EMBL/GenBank/DDBJ databases">
        <title>The genome sequence of Knoellia sinensis.</title>
        <authorList>
            <person name="Zhu W."/>
            <person name="Wang G."/>
        </authorList>
    </citation>
    <scope>NUCLEOTIDE SEQUENCE [LARGE SCALE GENOMIC DNA]</scope>
    <source>
        <strain evidence="12 13">KCTC 19936</strain>
    </source>
</reference>
<dbReference type="CDD" id="cd02120">
    <property type="entry name" value="PA_subtilisin_like"/>
    <property type="match status" value="1"/>
</dbReference>
<dbReference type="InterPro" id="IPR000209">
    <property type="entry name" value="Peptidase_S8/S53_dom"/>
</dbReference>
<feature type="domain" description="Inhibitor I9" evidence="10">
    <location>
        <begin position="49"/>
        <end position="137"/>
    </location>
</feature>
<feature type="active site" description="Charge relay system" evidence="5 6">
    <location>
        <position position="590"/>
    </location>
</feature>
<feature type="active site" description="Charge relay system" evidence="5 6">
    <location>
        <position position="186"/>
    </location>
</feature>
<dbReference type="Gene3D" id="2.60.120.380">
    <property type="match status" value="1"/>
</dbReference>
<keyword evidence="4 6" id="KW-0720">Serine protease</keyword>
<keyword evidence="13" id="KW-1185">Reference proteome</keyword>
<dbReference type="Gene3D" id="3.50.30.30">
    <property type="match status" value="1"/>
</dbReference>
<dbReference type="Pfam" id="PF00082">
    <property type="entry name" value="Peptidase_S8"/>
    <property type="match status" value="1"/>
</dbReference>
<dbReference type="EMBL" id="AVPJ01000010">
    <property type="protein sequence ID" value="KGN31735.1"/>
    <property type="molecule type" value="Genomic_DNA"/>
</dbReference>
<keyword evidence="7" id="KW-0732">Signal</keyword>
<dbReference type="RefSeq" id="WP_052109936.1">
    <property type="nucleotide sequence ID" value="NZ_AVPJ01000010.1"/>
</dbReference>
<dbReference type="PANTHER" id="PTHR10795">
    <property type="entry name" value="PROPROTEIN CONVERTASE SUBTILISIN/KEXIN"/>
    <property type="match status" value="1"/>
</dbReference>
<dbReference type="Gene3D" id="2.60.40.2310">
    <property type="match status" value="1"/>
</dbReference>
<feature type="active site" description="Charge relay system" evidence="5 6">
    <location>
        <position position="266"/>
    </location>
</feature>
<feature type="chain" id="PRO_5001963910" description="Serine protease" evidence="7">
    <location>
        <begin position="24"/>
        <end position="1008"/>
    </location>
</feature>
<dbReference type="Pfam" id="PF02225">
    <property type="entry name" value="PA"/>
    <property type="match status" value="1"/>
</dbReference>
<dbReference type="AlphaFoldDB" id="A0A0A0J2V6"/>
<gene>
    <name evidence="12" type="ORF">N802_03220</name>
</gene>
<evidence type="ECO:0000256" key="2">
    <source>
        <dbReference type="ARBA" id="ARBA00022670"/>
    </source>
</evidence>
<dbReference type="InterPro" id="IPR003137">
    <property type="entry name" value="PA_domain"/>
</dbReference>
<evidence type="ECO:0000259" key="9">
    <source>
        <dbReference type="Pfam" id="PF02225"/>
    </source>
</evidence>
<dbReference type="InterPro" id="IPR036852">
    <property type="entry name" value="Peptidase_S8/S53_dom_sf"/>
</dbReference>
<dbReference type="STRING" id="1385520.N802_03220"/>
<evidence type="ECO:0000256" key="5">
    <source>
        <dbReference type="PIRSR" id="PIRSR615500-1"/>
    </source>
</evidence>
<feature type="domain" description="Peptidase S8/S53" evidence="8">
    <location>
        <begin position="177"/>
        <end position="630"/>
    </location>
</feature>
<comment type="similarity">
    <text evidence="1 6">Belongs to the peptidase S8 family.</text>
</comment>
<keyword evidence="2 6" id="KW-0645">Protease</keyword>
<evidence type="ECO:0000256" key="3">
    <source>
        <dbReference type="ARBA" id="ARBA00022801"/>
    </source>
</evidence>
<dbReference type="InterPro" id="IPR010259">
    <property type="entry name" value="S8pro/Inhibitor_I9"/>
</dbReference>
<name>A0A0A0J2V6_9MICO</name>
<dbReference type="GO" id="GO:0006508">
    <property type="term" value="P:proteolysis"/>
    <property type="evidence" value="ECO:0007669"/>
    <property type="project" value="UniProtKB-KW"/>
</dbReference>
<feature type="domain" description="PA" evidence="9">
    <location>
        <begin position="437"/>
        <end position="508"/>
    </location>
</feature>
<evidence type="ECO:0000259" key="8">
    <source>
        <dbReference type="Pfam" id="PF00082"/>
    </source>
</evidence>
<evidence type="ECO:0000256" key="1">
    <source>
        <dbReference type="ARBA" id="ARBA00011073"/>
    </source>
</evidence>
<evidence type="ECO:0000259" key="11">
    <source>
        <dbReference type="Pfam" id="PF17766"/>
    </source>
</evidence>
<dbReference type="GO" id="GO:0004252">
    <property type="term" value="F:serine-type endopeptidase activity"/>
    <property type="evidence" value="ECO:0007669"/>
    <property type="project" value="UniProtKB-UniRule"/>
</dbReference>
<dbReference type="InterPro" id="IPR037045">
    <property type="entry name" value="S8pro/Inhibitor_I9_sf"/>
</dbReference>
<dbReference type="Proteomes" id="UP000030002">
    <property type="component" value="Unassembled WGS sequence"/>
</dbReference>
<dbReference type="PRINTS" id="PR00723">
    <property type="entry name" value="SUBTILISIN"/>
</dbReference>
<dbReference type="Pfam" id="PF05922">
    <property type="entry name" value="Inhibitor_I9"/>
    <property type="match status" value="1"/>
</dbReference>
<evidence type="ECO:0000313" key="13">
    <source>
        <dbReference type="Proteomes" id="UP000030002"/>
    </source>
</evidence>
<dbReference type="InterPro" id="IPR015500">
    <property type="entry name" value="Peptidase_S8_subtilisin-rel"/>
</dbReference>
<dbReference type="PROSITE" id="PS51892">
    <property type="entry name" value="SUBTILASE"/>
    <property type="match status" value="1"/>
</dbReference>
<dbReference type="eggNOG" id="COG1404">
    <property type="taxonomic scope" value="Bacteria"/>
</dbReference>
<dbReference type="InterPro" id="IPR045051">
    <property type="entry name" value="SBT"/>
</dbReference>